<comment type="caution">
    <text evidence="1">The sequence shown here is derived from an EMBL/GenBank/DDBJ whole genome shotgun (WGS) entry which is preliminary data.</text>
</comment>
<protein>
    <submittedName>
        <fullName evidence="1">Uncharacterized protein</fullName>
    </submittedName>
</protein>
<evidence type="ECO:0000313" key="1">
    <source>
        <dbReference type="EMBL" id="KAG2188473.1"/>
    </source>
</evidence>
<dbReference type="OrthoDB" id="10339875at2759"/>
<keyword evidence="2" id="KW-1185">Reference proteome</keyword>
<evidence type="ECO:0000313" key="2">
    <source>
        <dbReference type="Proteomes" id="UP000612746"/>
    </source>
</evidence>
<name>A0A8H7QB63_9FUNG</name>
<proteinExistence type="predicted"/>
<reference evidence="1" key="1">
    <citation type="submission" date="2020-12" db="EMBL/GenBank/DDBJ databases">
        <title>Metabolic potential, ecology and presence of endohyphal bacteria is reflected in genomic diversity of Mucoromycotina.</title>
        <authorList>
            <person name="Muszewska A."/>
            <person name="Okrasinska A."/>
            <person name="Steczkiewicz K."/>
            <person name="Drgas O."/>
            <person name="Orlowska M."/>
            <person name="Perlinska-Lenart U."/>
            <person name="Aleksandrzak-Piekarczyk T."/>
            <person name="Szatraj K."/>
            <person name="Zielenkiewicz U."/>
            <person name="Pilsyk S."/>
            <person name="Malc E."/>
            <person name="Mieczkowski P."/>
            <person name="Kruszewska J.S."/>
            <person name="Biernat P."/>
            <person name="Pawlowska J."/>
        </authorList>
    </citation>
    <scope>NUCLEOTIDE SEQUENCE</scope>
    <source>
        <strain evidence="1">WA0000051536</strain>
    </source>
</reference>
<organism evidence="1 2">
    <name type="scientific">Umbelopsis vinacea</name>
    <dbReference type="NCBI Taxonomy" id="44442"/>
    <lineage>
        <taxon>Eukaryota</taxon>
        <taxon>Fungi</taxon>
        <taxon>Fungi incertae sedis</taxon>
        <taxon>Mucoromycota</taxon>
        <taxon>Mucoromycotina</taxon>
        <taxon>Umbelopsidomycetes</taxon>
        <taxon>Umbelopsidales</taxon>
        <taxon>Umbelopsidaceae</taxon>
        <taxon>Umbelopsis</taxon>
    </lineage>
</organism>
<sequence>MDRCTEQIDHLMLLDSPPLTLALSLLALAVTHTNLMDARKGWLLMATARAYLHHHMDDYIDAIMDKMGPTNPELETYKLALLLCGNADEQISYLVENRPAQSVFSFDEMLLVPKPVLGDNPLRHTIVKQSFLWRLMTRRSNSRISSSIQVKNSIQTVKWEAIRQANSDFTAWYIGLPSELKIGDKPFDIINMEIPQDLDTSIVTLQLSYYSEWIWVYGHVYNPDTISNPSTDEKSLVELTHMTFLASLSIVKISEFLHNVEMCKIEFHRLLFACEPLLYLAKSADSHIAYESERALKKAIIVFKSLLQHNLFSPISKEYQVDGNPIAFGERLIERLNTLFSEYNMQF</sequence>
<accession>A0A8H7QB63</accession>
<gene>
    <name evidence="1" type="ORF">INT44_001226</name>
</gene>
<dbReference type="Proteomes" id="UP000612746">
    <property type="component" value="Unassembled WGS sequence"/>
</dbReference>
<dbReference type="AlphaFoldDB" id="A0A8H7QB63"/>
<dbReference type="EMBL" id="JAEPRA010000002">
    <property type="protein sequence ID" value="KAG2188473.1"/>
    <property type="molecule type" value="Genomic_DNA"/>
</dbReference>